<evidence type="ECO:0000313" key="1">
    <source>
        <dbReference type="EMBL" id="AGL84288.1"/>
    </source>
</evidence>
<dbReference type="Gene3D" id="2.130.10.10">
    <property type="entry name" value="YVTN repeat-like/Quinoprotein amine dehydrogenase"/>
    <property type="match status" value="1"/>
</dbReference>
<dbReference type="KEGG" id="pprc:PFLCHA0_c25170"/>
<dbReference type="eggNOG" id="COG1520">
    <property type="taxonomic scope" value="Bacteria"/>
</dbReference>
<name>A0A2C9EL53_PSEPH</name>
<gene>
    <name evidence="1" type="ORF">PFLCHA0_c25170</name>
</gene>
<dbReference type="Proteomes" id="UP000013940">
    <property type="component" value="Chromosome"/>
</dbReference>
<dbReference type="SUPFAM" id="SSF50969">
    <property type="entry name" value="YVTN repeat-like/Quinoprotein amine dehydrogenase"/>
    <property type="match status" value="1"/>
</dbReference>
<dbReference type="GeneID" id="57475511"/>
<dbReference type="InterPro" id="IPR015943">
    <property type="entry name" value="WD40/YVTN_repeat-like_dom_sf"/>
</dbReference>
<evidence type="ECO:0000313" key="2">
    <source>
        <dbReference type="Proteomes" id="UP000013940"/>
    </source>
</evidence>
<organism evidence="1 2">
    <name type="scientific">Pseudomonas protegens (strain DSM 19095 / LMG 27888 / CFBP 6595 / CHA0)</name>
    <dbReference type="NCBI Taxonomy" id="1124983"/>
    <lineage>
        <taxon>Bacteria</taxon>
        <taxon>Pseudomonadati</taxon>
        <taxon>Pseudomonadota</taxon>
        <taxon>Gammaproteobacteria</taxon>
        <taxon>Pseudomonadales</taxon>
        <taxon>Pseudomonadaceae</taxon>
        <taxon>Pseudomonas</taxon>
    </lineage>
</organism>
<dbReference type="HOGENOM" id="CLU_665381_0_0_6"/>
<accession>A0A2C9EL53</accession>
<protein>
    <recommendedName>
        <fullName evidence="3">PQQ-binding-like beta-propeller repeat protein</fullName>
    </recommendedName>
</protein>
<evidence type="ECO:0008006" key="3">
    <source>
        <dbReference type="Google" id="ProtNLM"/>
    </source>
</evidence>
<reference evidence="2" key="1">
    <citation type="journal article" date="2014" name="Genome Announc.">
        <title>Full-genome sequence of the plant growth-promoting bacterium Pseudomonas protegens CHA0.</title>
        <authorList>
            <person name="Jousset A."/>
            <person name="Schuldes J."/>
            <person name="Keel C."/>
            <person name="Maurhofer M."/>
            <person name="Daniel R."/>
            <person name="Scheu S."/>
            <person name="Thuermer A."/>
        </authorList>
    </citation>
    <scope>NUCLEOTIDE SEQUENCE [LARGE SCALE GENOMIC DNA]</scope>
    <source>
        <strain evidence="2">DSM 19095 / LMG 27888 / CFBP 6595 / CHA0</strain>
    </source>
</reference>
<proteinExistence type="predicted"/>
<dbReference type="InterPro" id="IPR011044">
    <property type="entry name" value="Quino_amine_DH_bsu"/>
</dbReference>
<dbReference type="EMBL" id="CP003190">
    <property type="protein sequence ID" value="AGL84288.1"/>
    <property type="molecule type" value="Genomic_DNA"/>
</dbReference>
<dbReference type="RefSeq" id="WP_015635204.1">
    <property type="nucleotide sequence ID" value="NC_021237.1"/>
</dbReference>
<dbReference type="AlphaFoldDB" id="A0A2C9EL53"/>
<sequence>MSQSNSNHSPQEQWQQAVLTYARDINRYVETGNRDGWKGLKEPHLPDTEHLLPDWQAALEASNQEPYDAARRQAFRQEWPPAHFPLSPRLESQGRMIPTLALLPDGSLLARIGAPYEAGEVVHIDDARIQTLEQVEGFGMCPQRRYFAWARADGIQLTDGWNGPEVASFAWPDPHANLPAGVALEDTGRPSPSSLVPFPDGRRVLLVSSDGIFVLQAEGATRLLPSLEDLQQELADGVAPEDLGIGLSMEHGAVSPDGQWIAVGEQSSSHLVFDARLQRVAQIGPASEYPHFAHFNQRGDRLLLNACHFYGGASVGVAVADLPGLSTDFYSDDARTPVLQEGARVYAAASRGDEFIIGDAYGYLRAFSENGEERWQHYIGSTLTAMDISPDGKTLVAATYAGIIVKLDLDAGRPDWQIGTGEHLEVQRWLFWKDFAKPLLW</sequence>